<reference evidence="1 2" key="1">
    <citation type="submission" date="2012-10" db="EMBL/GenBank/DDBJ databases">
        <authorList>
            <person name="Genoscope - CEA"/>
        </authorList>
    </citation>
    <scope>NUCLEOTIDE SEQUENCE [LARGE SCALE GENOMIC DNA]</scope>
    <source>
        <strain evidence="2">AM13 / DSM 14728</strain>
    </source>
</reference>
<dbReference type="Proteomes" id="UP000010808">
    <property type="component" value="Chromosome"/>
</dbReference>
<evidence type="ECO:0000313" key="2">
    <source>
        <dbReference type="Proteomes" id="UP000010808"/>
    </source>
</evidence>
<name>L0RFF5_9BACT</name>
<dbReference type="KEGG" id="dhy:DESAM_22675"/>
<keyword evidence="2" id="KW-1185">Reference proteome</keyword>
<organism evidence="1 2">
    <name type="scientific">Maridesulfovibrio hydrothermalis AM13 = DSM 14728</name>
    <dbReference type="NCBI Taxonomy" id="1121451"/>
    <lineage>
        <taxon>Bacteria</taxon>
        <taxon>Pseudomonadati</taxon>
        <taxon>Thermodesulfobacteriota</taxon>
        <taxon>Desulfovibrionia</taxon>
        <taxon>Desulfovibrionales</taxon>
        <taxon>Desulfovibrionaceae</taxon>
        <taxon>Maridesulfovibrio</taxon>
    </lineage>
</organism>
<dbReference type="eggNOG" id="ENOG5032MR8">
    <property type="taxonomic scope" value="Bacteria"/>
</dbReference>
<protein>
    <submittedName>
        <fullName evidence="1">Uncharacterized protein</fullName>
    </submittedName>
</protein>
<dbReference type="EMBL" id="FO203522">
    <property type="protein sequence ID" value="CCO24942.1"/>
    <property type="molecule type" value="Genomic_DNA"/>
</dbReference>
<dbReference type="HOGENOM" id="CLU_2952818_0_0_7"/>
<dbReference type="RefSeq" id="WP_015337540.1">
    <property type="nucleotide sequence ID" value="NC_020055.1"/>
</dbReference>
<accession>L0RFF5</accession>
<proteinExistence type="predicted"/>
<dbReference type="PATRIC" id="fig|1121451.3.peg.2886"/>
<dbReference type="OrthoDB" id="5461083at2"/>
<evidence type="ECO:0000313" key="1">
    <source>
        <dbReference type="EMBL" id="CCO24942.1"/>
    </source>
</evidence>
<dbReference type="AlphaFoldDB" id="L0RFF5"/>
<sequence length="59" mass="7090">MKQVKRTEKKQEHPACMINSVKNKNELYLITNDNWNTQDSRTFIMNADFRQMDSARNKK</sequence>
<gene>
    <name evidence="1" type="ORF">DESAM_22675</name>
</gene>